<dbReference type="PANTHER" id="PTHR48111">
    <property type="entry name" value="REGULATOR OF RPOS"/>
    <property type="match status" value="1"/>
</dbReference>
<dbReference type="GO" id="GO:0000156">
    <property type="term" value="F:phosphorelay response regulator activity"/>
    <property type="evidence" value="ECO:0007669"/>
    <property type="project" value="TreeGrafter"/>
</dbReference>
<evidence type="ECO:0000259" key="9">
    <source>
        <dbReference type="PROSITE" id="PS50110"/>
    </source>
</evidence>
<dbReference type="GO" id="GO:0000976">
    <property type="term" value="F:transcription cis-regulatory region binding"/>
    <property type="evidence" value="ECO:0007669"/>
    <property type="project" value="TreeGrafter"/>
</dbReference>
<keyword evidence="3" id="KW-0805">Transcription regulation</keyword>
<gene>
    <name evidence="11" type="ORF">M2A_2462</name>
</gene>
<feature type="DNA-binding region" description="OmpR/PhoB-type" evidence="7">
    <location>
        <begin position="154"/>
        <end position="249"/>
    </location>
</feature>
<dbReference type="SUPFAM" id="SSF52172">
    <property type="entry name" value="CheY-like"/>
    <property type="match status" value="1"/>
</dbReference>
<dbReference type="Gene3D" id="1.10.10.10">
    <property type="entry name" value="Winged helix-like DNA-binding domain superfamily/Winged helix DNA-binding domain"/>
    <property type="match status" value="1"/>
</dbReference>
<dbReference type="Proteomes" id="UP000028702">
    <property type="component" value="Unassembled WGS sequence"/>
</dbReference>
<dbReference type="Gene3D" id="6.10.250.690">
    <property type="match status" value="1"/>
</dbReference>
<dbReference type="PROSITE" id="PS51755">
    <property type="entry name" value="OMPR_PHOB"/>
    <property type="match status" value="1"/>
</dbReference>
<comment type="caution">
    <text evidence="11">The sequence shown here is derived from an EMBL/GenBank/DDBJ whole genome shotgun (WGS) entry which is preliminary data.</text>
</comment>
<evidence type="ECO:0000256" key="8">
    <source>
        <dbReference type="SAM" id="MobiDB-lite"/>
    </source>
</evidence>
<sequence length="250" mass="28477">MSDNTARLIETPAEGAAAQNKTSRPDDNAPHILVVDDDRRIRELLKRYLGDNGFRVSVAGTAEEARARLAGLAFDLLVLDVMMPGETGLELTAALRSSSDIPILLLTARAETEHRIEGLEQGADDYLPKPFEPRELLLRVNTILRRTRKEDAVEAELFFGDCRFERKSGRLWRDEIPVRLTEREVQLMQLFTGRMNETLTRDDLRDGENAGSERAIDVQINRLRRKIEHDPRNPLYLQTVRGIGYIFKPD</sequence>
<dbReference type="SMART" id="SM00862">
    <property type="entry name" value="Trans_reg_C"/>
    <property type="match status" value="1"/>
</dbReference>
<dbReference type="InterPro" id="IPR036388">
    <property type="entry name" value="WH-like_DNA-bd_sf"/>
</dbReference>
<dbReference type="GO" id="GO:0032993">
    <property type="term" value="C:protein-DNA complex"/>
    <property type="evidence" value="ECO:0007669"/>
    <property type="project" value="TreeGrafter"/>
</dbReference>
<evidence type="ECO:0000256" key="3">
    <source>
        <dbReference type="ARBA" id="ARBA00023015"/>
    </source>
</evidence>
<dbReference type="STRING" id="1333998.M2A_2462"/>
<dbReference type="AlphaFoldDB" id="A0A081BD45"/>
<dbReference type="FunFam" id="3.40.50.2300:FF:000001">
    <property type="entry name" value="DNA-binding response regulator PhoB"/>
    <property type="match status" value="1"/>
</dbReference>
<accession>A0A081BD45</accession>
<evidence type="ECO:0000256" key="6">
    <source>
        <dbReference type="PROSITE-ProRule" id="PRU00169"/>
    </source>
</evidence>
<dbReference type="PROSITE" id="PS50110">
    <property type="entry name" value="RESPONSE_REGULATORY"/>
    <property type="match status" value="1"/>
</dbReference>
<organism evidence="11 12">
    <name type="scientific">Tepidicaulis marinus</name>
    <dbReference type="NCBI Taxonomy" id="1333998"/>
    <lineage>
        <taxon>Bacteria</taxon>
        <taxon>Pseudomonadati</taxon>
        <taxon>Pseudomonadota</taxon>
        <taxon>Alphaproteobacteria</taxon>
        <taxon>Hyphomicrobiales</taxon>
        <taxon>Parvibaculaceae</taxon>
        <taxon>Tepidicaulis</taxon>
    </lineage>
</organism>
<dbReference type="InterPro" id="IPR011006">
    <property type="entry name" value="CheY-like_superfamily"/>
</dbReference>
<dbReference type="GO" id="GO:0005829">
    <property type="term" value="C:cytosol"/>
    <property type="evidence" value="ECO:0007669"/>
    <property type="project" value="TreeGrafter"/>
</dbReference>
<dbReference type="SMART" id="SM00448">
    <property type="entry name" value="REC"/>
    <property type="match status" value="1"/>
</dbReference>
<keyword evidence="2" id="KW-0902">Two-component regulatory system</keyword>
<evidence type="ECO:0000313" key="11">
    <source>
        <dbReference type="EMBL" id="GAK45963.1"/>
    </source>
</evidence>
<evidence type="ECO:0000256" key="4">
    <source>
        <dbReference type="ARBA" id="ARBA00023125"/>
    </source>
</evidence>
<dbReference type="InterPro" id="IPR001789">
    <property type="entry name" value="Sig_transdc_resp-reg_receiver"/>
</dbReference>
<name>A0A081BD45_9HYPH</name>
<dbReference type="GO" id="GO:0006355">
    <property type="term" value="P:regulation of DNA-templated transcription"/>
    <property type="evidence" value="ECO:0007669"/>
    <property type="project" value="InterPro"/>
</dbReference>
<proteinExistence type="predicted"/>
<feature type="domain" description="Response regulatory" evidence="9">
    <location>
        <begin position="31"/>
        <end position="144"/>
    </location>
</feature>
<reference evidence="11 12" key="1">
    <citation type="submission" date="2014-07" db="EMBL/GenBank/DDBJ databases">
        <title>Tepidicaulis marinum gen. nov., sp. nov., a novel marine bacterium denitrifying nitrate to nitrous oxide strictly under microaerobic conditions.</title>
        <authorList>
            <person name="Takeuchi M."/>
            <person name="Yamagishi T."/>
            <person name="Kamagata Y."/>
            <person name="Oshima K."/>
            <person name="Hattori M."/>
            <person name="Katayama T."/>
            <person name="Hanada S."/>
            <person name="Tamaki H."/>
            <person name="Marumo K."/>
            <person name="Maeda H."/>
            <person name="Nedachi M."/>
            <person name="Iwasaki W."/>
            <person name="Suwa Y."/>
            <person name="Sakata S."/>
        </authorList>
    </citation>
    <scope>NUCLEOTIDE SEQUENCE [LARGE SCALE GENOMIC DNA]</scope>
    <source>
        <strain evidence="11 12">MA2</strain>
    </source>
</reference>
<dbReference type="PANTHER" id="PTHR48111:SF4">
    <property type="entry name" value="DNA-BINDING DUAL TRANSCRIPTIONAL REGULATOR OMPR"/>
    <property type="match status" value="1"/>
</dbReference>
<dbReference type="Pfam" id="PF00486">
    <property type="entry name" value="Trans_reg_C"/>
    <property type="match status" value="1"/>
</dbReference>
<evidence type="ECO:0000259" key="10">
    <source>
        <dbReference type="PROSITE" id="PS51755"/>
    </source>
</evidence>
<keyword evidence="1 6" id="KW-0597">Phosphoprotein</keyword>
<protein>
    <submittedName>
        <fullName evidence="11">Two component transcriptional regulator</fullName>
    </submittedName>
</protein>
<dbReference type="Pfam" id="PF00072">
    <property type="entry name" value="Response_reg"/>
    <property type="match status" value="1"/>
</dbReference>
<dbReference type="Gene3D" id="3.40.50.2300">
    <property type="match status" value="1"/>
</dbReference>
<keyword evidence="4 7" id="KW-0238">DNA-binding</keyword>
<dbReference type="eggNOG" id="COG0745">
    <property type="taxonomic scope" value="Bacteria"/>
</dbReference>
<dbReference type="InterPro" id="IPR039420">
    <property type="entry name" value="WalR-like"/>
</dbReference>
<keyword evidence="12" id="KW-1185">Reference proteome</keyword>
<feature type="region of interest" description="Disordered" evidence="8">
    <location>
        <begin position="1"/>
        <end position="30"/>
    </location>
</feature>
<dbReference type="SUPFAM" id="SSF46894">
    <property type="entry name" value="C-terminal effector domain of the bipartite response regulators"/>
    <property type="match status" value="1"/>
</dbReference>
<evidence type="ECO:0000256" key="5">
    <source>
        <dbReference type="ARBA" id="ARBA00023163"/>
    </source>
</evidence>
<evidence type="ECO:0000256" key="1">
    <source>
        <dbReference type="ARBA" id="ARBA00022553"/>
    </source>
</evidence>
<dbReference type="InterPro" id="IPR016032">
    <property type="entry name" value="Sig_transdc_resp-reg_C-effctor"/>
</dbReference>
<dbReference type="CDD" id="cd00383">
    <property type="entry name" value="trans_reg_C"/>
    <property type="match status" value="1"/>
</dbReference>
<feature type="modified residue" description="4-aspartylphosphate" evidence="6">
    <location>
        <position position="80"/>
    </location>
</feature>
<evidence type="ECO:0000256" key="2">
    <source>
        <dbReference type="ARBA" id="ARBA00023012"/>
    </source>
</evidence>
<dbReference type="InterPro" id="IPR001867">
    <property type="entry name" value="OmpR/PhoB-type_DNA-bd"/>
</dbReference>
<feature type="domain" description="OmpR/PhoB-type" evidence="10">
    <location>
        <begin position="154"/>
        <end position="249"/>
    </location>
</feature>
<keyword evidence="5" id="KW-0804">Transcription</keyword>
<dbReference type="EMBL" id="BBIO01000013">
    <property type="protein sequence ID" value="GAK45963.1"/>
    <property type="molecule type" value="Genomic_DNA"/>
</dbReference>
<evidence type="ECO:0000256" key="7">
    <source>
        <dbReference type="PROSITE-ProRule" id="PRU01091"/>
    </source>
</evidence>
<evidence type="ECO:0000313" key="12">
    <source>
        <dbReference type="Proteomes" id="UP000028702"/>
    </source>
</evidence>